<comment type="pathway">
    <text evidence="3">Carbohydrate metabolism; galactose metabolism.</text>
</comment>
<dbReference type="PRINTS" id="PR01713">
    <property type="entry name" value="NUCEPIMERASE"/>
</dbReference>
<evidence type="ECO:0000256" key="9">
    <source>
        <dbReference type="ARBA" id="ARBA00023277"/>
    </source>
</evidence>
<evidence type="ECO:0000256" key="5">
    <source>
        <dbReference type="ARBA" id="ARBA00013189"/>
    </source>
</evidence>
<dbReference type="EMBL" id="MFBO01000041">
    <property type="protein sequence ID" value="OGD96969.1"/>
    <property type="molecule type" value="Genomic_DNA"/>
</dbReference>
<keyword evidence="9" id="KW-0119">Carbohydrate metabolism</keyword>
<dbReference type="PANTHER" id="PTHR43725:SF53">
    <property type="entry name" value="UDP-ARABINOSE 4-EPIMERASE 1"/>
    <property type="match status" value="1"/>
</dbReference>
<comment type="caution">
    <text evidence="13">The sequence shown here is derived from an EMBL/GenBank/DDBJ whole genome shotgun (WGS) entry which is preliminary data.</text>
</comment>
<dbReference type="UniPathway" id="UPA00214"/>
<name>A0A1F5GYS2_9BACT</name>
<organism evidence="13 14">
    <name type="scientific">Candidatus Curtissbacteria bacterium RIFCSPLOWO2_01_FULL_38_11b</name>
    <dbReference type="NCBI Taxonomy" id="1797725"/>
    <lineage>
        <taxon>Bacteria</taxon>
        <taxon>Candidatus Curtissiibacteriota</taxon>
    </lineage>
</organism>
<evidence type="ECO:0000256" key="4">
    <source>
        <dbReference type="ARBA" id="ARBA00007637"/>
    </source>
</evidence>
<evidence type="ECO:0000256" key="7">
    <source>
        <dbReference type="ARBA" id="ARBA00023027"/>
    </source>
</evidence>
<keyword evidence="8" id="KW-0413">Isomerase</keyword>
<reference evidence="13 14" key="1">
    <citation type="journal article" date="2016" name="Nat. Commun.">
        <title>Thousands of microbial genomes shed light on interconnected biogeochemical processes in an aquifer system.</title>
        <authorList>
            <person name="Anantharaman K."/>
            <person name="Brown C.T."/>
            <person name="Hug L.A."/>
            <person name="Sharon I."/>
            <person name="Castelle C.J."/>
            <person name="Probst A.J."/>
            <person name="Thomas B.C."/>
            <person name="Singh A."/>
            <person name="Wilkins M.J."/>
            <person name="Karaoz U."/>
            <person name="Brodie E.L."/>
            <person name="Williams K.H."/>
            <person name="Hubbard S.S."/>
            <person name="Banfield J.F."/>
        </authorList>
    </citation>
    <scope>NUCLEOTIDE SEQUENCE [LARGE SCALE GENOMIC DNA]</scope>
</reference>
<feature type="domain" description="NAD-dependent epimerase/dehydratase" evidence="12">
    <location>
        <begin position="3"/>
        <end position="233"/>
    </location>
</feature>
<sequence>MHILVTGGAGFIGSHVVKLLVNDGYKVTILDNLVSSDKKSIDPKAKLIIGDIVDSKKSQQALREIDAVIHMAGLIIVPESVKDPIKYLKNNVIGTVSFLESMRKANVTKIIFSSSACVYGTPEHLPIEEDAPIHPDNPYGASKASIETYLQTYNAVFGFDSIVLRYFNPYGPGENHQPETHAIPNFIEATLKKRPIPLYWKGEQIRDFIYIEDLAQAHIDVLNLKGHQIFNVGTETGVKVKDVIDEIFKIVGYKVPVDDLGRRPGDVAANYASSKKLAKAVGWRAKIDLNQGLRRTIDYYKSLKHQIMGDLQKGKITHLKQFHQ</sequence>
<evidence type="ECO:0000313" key="14">
    <source>
        <dbReference type="Proteomes" id="UP000176740"/>
    </source>
</evidence>
<dbReference type="PANTHER" id="PTHR43725">
    <property type="entry name" value="UDP-GLUCOSE 4-EPIMERASE"/>
    <property type="match status" value="1"/>
</dbReference>
<dbReference type="AlphaFoldDB" id="A0A1F5GYS2"/>
<evidence type="ECO:0000256" key="3">
    <source>
        <dbReference type="ARBA" id="ARBA00004947"/>
    </source>
</evidence>
<protein>
    <recommendedName>
        <fullName evidence="6">UDP-glucose 4-epimerase</fullName>
        <ecNumber evidence="5">5.1.3.2</ecNumber>
    </recommendedName>
    <alternativeName>
        <fullName evidence="11">Galactowaldenase</fullName>
    </alternativeName>
    <alternativeName>
        <fullName evidence="10">UDP-galactose 4-epimerase</fullName>
    </alternativeName>
</protein>
<dbReference type="InterPro" id="IPR036291">
    <property type="entry name" value="NAD(P)-bd_dom_sf"/>
</dbReference>
<dbReference type="GO" id="GO:0006012">
    <property type="term" value="P:galactose metabolic process"/>
    <property type="evidence" value="ECO:0007669"/>
    <property type="project" value="UniProtKB-UniPathway"/>
</dbReference>
<evidence type="ECO:0000256" key="6">
    <source>
        <dbReference type="ARBA" id="ARBA00018569"/>
    </source>
</evidence>
<dbReference type="InterPro" id="IPR005886">
    <property type="entry name" value="UDP_G4E"/>
</dbReference>
<dbReference type="Proteomes" id="UP000176740">
    <property type="component" value="Unassembled WGS sequence"/>
</dbReference>
<gene>
    <name evidence="13" type="ORF">A3A49_02540</name>
</gene>
<evidence type="ECO:0000256" key="1">
    <source>
        <dbReference type="ARBA" id="ARBA00000083"/>
    </source>
</evidence>
<accession>A0A1F5GYS2</accession>
<dbReference type="GO" id="GO:0003978">
    <property type="term" value="F:UDP-glucose 4-epimerase activity"/>
    <property type="evidence" value="ECO:0007669"/>
    <property type="project" value="UniProtKB-EC"/>
</dbReference>
<evidence type="ECO:0000256" key="8">
    <source>
        <dbReference type="ARBA" id="ARBA00023235"/>
    </source>
</evidence>
<dbReference type="Gene3D" id="3.90.25.10">
    <property type="entry name" value="UDP-galactose 4-epimerase, domain 1"/>
    <property type="match status" value="1"/>
</dbReference>
<proteinExistence type="inferred from homology"/>
<evidence type="ECO:0000259" key="12">
    <source>
        <dbReference type="Pfam" id="PF01370"/>
    </source>
</evidence>
<comment type="cofactor">
    <cofactor evidence="2">
        <name>NAD(+)</name>
        <dbReference type="ChEBI" id="CHEBI:57540"/>
    </cofactor>
</comment>
<comment type="catalytic activity">
    <reaction evidence="1">
        <text>UDP-alpha-D-glucose = UDP-alpha-D-galactose</text>
        <dbReference type="Rhea" id="RHEA:22168"/>
        <dbReference type="ChEBI" id="CHEBI:58885"/>
        <dbReference type="ChEBI" id="CHEBI:66914"/>
        <dbReference type="EC" id="5.1.3.2"/>
    </reaction>
</comment>
<evidence type="ECO:0000313" key="13">
    <source>
        <dbReference type="EMBL" id="OGD96969.1"/>
    </source>
</evidence>
<dbReference type="SUPFAM" id="SSF51735">
    <property type="entry name" value="NAD(P)-binding Rossmann-fold domains"/>
    <property type="match status" value="1"/>
</dbReference>
<dbReference type="InterPro" id="IPR001509">
    <property type="entry name" value="Epimerase_deHydtase"/>
</dbReference>
<dbReference type="NCBIfam" id="TIGR01179">
    <property type="entry name" value="galE"/>
    <property type="match status" value="1"/>
</dbReference>
<evidence type="ECO:0000256" key="10">
    <source>
        <dbReference type="ARBA" id="ARBA00031367"/>
    </source>
</evidence>
<dbReference type="EC" id="5.1.3.2" evidence="5"/>
<keyword evidence="7" id="KW-0520">NAD</keyword>
<dbReference type="Gene3D" id="3.40.50.720">
    <property type="entry name" value="NAD(P)-binding Rossmann-like Domain"/>
    <property type="match status" value="1"/>
</dbReference>
<evidence type="ECO:0000256" key="11">
    <source>
        <dbReference type="ARBA" id="ARBA00033067"/>
    </source>
</evidence>
<comment type="similarity">
    <text evidence="4">Belongs to the NAD(P)-dependent epimerase/dehydratase family.</text>
</comment>
<dbReference type="STRING" id="1797725.A3A49_02540"/>
<dbReference type="Pfam" id="PF01370">
    <property type="entry name" value="Epimerase"/>
    <property type="match status" value="1"/>
</dbReference>
<evidence type="ECO:0000256" key="2">
    <source>
        <dbReference type="ARBA" id="ARBA00001911"/>
    </source>
</evidence>